<evidence type="ECO:0000313" key="3">
    <source>
        <dbReference type="Proteomes" id="UP000016932"/>
    </source>
</evidence>
<gene>
    <name evidence="2" type="ORF">MYCFIDRAFT_79602</name>
</gene>
<evidence type="ECO:0000313" key="2">
    <source>
        <dbReference type="EMBL" id="EME79296.1"/>
    </source>
</evidence>
<feature type="chain" id="PRO_5004031082" evidence="1">
    <location>
        <begin position="22"/>
        <end position="110"/>
    </location>
</feature>
<dbReference type="Proteomes" id="UP000016932">
    <property type="component" value="Unassembled WGS sequence"/>
</dbReference>
<dbReference type="VEuPathDB" id="FungiDB:MYCFIDRAFT_79602"/>
<accession>M3A3W1</accession>
<organism evidence="2 3">
    <name type="scientific">Pseudocercospora fijiensis (strain CIRAD86)</name>
    <name type="common">Black leaf streak disease fungus</name>
    <name type="synonym">Mycosphaerella fijiensis</name>
    <dbReference type="NCBI Taxonomy" id="383855"/>
    <lineage>
        <taxon>Eukaryota</taxon>
        <taxon>Fungi</taxon>
        <taxon>Dikarya</taxon>
        <taxon>Ascomycota</taxon>
        <taxon>Pezizomycotina</taxon>
        <taxon>Dothideomycetes</taxon>
        <taxon>Dothideomycetidae</taxon>
        <taxon>Mycosphaerellales</taxon>
        <taxon>Mycosphaerellaceae</taxon>
        <taxon>Pseudocercospora</taxon>
    </lineage>
</organism>
<name>M3A3W1_PSEFD</name>
<dbReference type="AlphaFoldDB" id="M3A3W1"/>
<proteinExistence type="predicted"/>
<protein>
    <submittedName>
        <fullName evidence="2">Uncharacterized protein</fullName>
    </submittedName>
</protein>
<sequence length="110" mass="12198">MHHIISTSLFLVSLTSTSVLAADYQFHVYGLTAACPSNRDCNYSFNVLGNETDAYPAFDAYCTARTMPRDSTYRPCDLKSGAVQGVEAWFSLGTDPQTPSQNYRETALRK</sequence>
<dbReference type="GeneID" id="19341609"/>
<dbReference type="KEGG" id="pfj:MYCFIDRAFT_79602"/>
<evidence type="ECO:0000256" key="1">
    <source>
        <dbReference type="SAM" id="SignalP"/>
    </source>
</evidence>
<keyword evidence="1" id="KW-0732">Signal</keyword>
<keyword evidence="3" id="KW-1185">Reference proteome</keyword>
<dbReference type="RefSeq" id="XP_007930051.1">
    <property type="nucleotide sequence ID" value="XM_007931860.1"/>
</dbReference>
<reference evidence="2 3" key="1">
    <citation type="journal article" date="2012" name="PLoS Pathog.">
        <title>Diverse lifestyles and strategies of plant pathogenesis encoded in the genomes of eighteen Dothideomycetes fungi.</title>
        <authorList>
            <person name="Ohm R.A."/>
            <person name="Feau N."/>
            <person name="Henrissat B."/>
            <person name="Schoch C.L."/>
            <person name="Horwitz B.A."/>
            <person name="Barry K.W."/>
            <person name="Condon B.J."/>
            <person name="Copeland A.C."/>
            <person name="Dhillon B."/>
            <person name="Glaser F."/>
            <person name="Hesse C.N."/>
            <person name="Kosti I."/>
            <person name="LaButti K."/>
            <person name="Lindquist E.A."/>
            <person name="Lucas S."/>
            <person name="Salamov A.A."/>
            <person name="Bradshaw R.E."/>
            <person name="Ciuffetti L."/>
            <person name="Hamelin R.C."/>
            <person name="Kema G.H.J."/>
            <person name="Lawrence C."/>
            <person name="Scott J.A."/>
            <person name="Spatafora J.W."/>
            <person name="Turgeon B.G."/>
            <person name="de Wit P.J.G.M."/>
            <person name="Zhong S."/>
            <person name="Goodwin S.B."/>
            <person name="Grigoriev I.V."/>
        </authorList>
    </citation>
    <scope>NUCLEOTIDE SEQUENCE [LARGE SCALE GENOMIC DNA]</scope>
    <source>
        <strain evidence="2 3">CIRAD86</strain>
    </source>
</reference>
<feature type="signal peptide" evidence="1">
    <location>
        <begin position="1"/>
        <end position="21"/>
    </location>
</feature>
<dbReference type="EMBL" id="KB446562">
    <property type="protein sequence ID" value="EME79296.1"/>
    <property type="molecule type" value="Genomic_DNA"/>
</dbReference>
<dbReference type="HOGENOM" id="CLU_2172147_0_0_1"/>